<dbReference type="Proteomes" id="UP000030758">
    <property type="component" value="Unassembled WGS sequence"/>
</dbReference>
<dbReference type="EMBL" id="KL363341">
    <property type="protein sequence ID" value="KFD47085.1"/>
    <property type="molecule type" value="Genomic_DNA"/>
</dbReference>
<reference evidence="3 4" key="1">
    <citation type="journal article" date="2014" name="Nat. Genet.">
        <title>Genome and transcriptome of the porcine whipworm Trichuris suis.</title>
        <authorList>
            <person name="Jex A.R."/>
            <person name="Nejsum P."/>
            <person name="Schwarz E.M."/>
            <person name="Hu L."/>
            <person name="Young N.D."/>
            <person name="Hall R.S."/>
            <person name="Korhonen P.K."/>
            <person name="Liao S."/>
            <person name="Thamsborg S."/>
            <person name="Xia J."/>
            <person name="Xu P."/>
            <person name="Wang S."/>
            <person name="Scheerlinck J.P."/>
            <person name="Hofmann A."/>
            <person name="Sternberg P.W."/>
            <person name="Wang J."/>
            <person name="Gasser R.B."/>
        </authorList>
    </citation>
    <scope>NUCLEOTIDE SEQUENCE [LARGE SCALE GENOMIC DNA]</scope>
    <source>
        <strain evidence="3">DCEP-RM93F</strain>
        <strain evidence="2">DCEP-RM93M</strain>
    </source>
</reference>
<evidence type="ECO:0000313" key="4">
    <source>
        <dbReference type="Proteomes" id="UP000030764"/>
    </source>
</evidence>
<dbReference type="Proteomes" id="UP000030764">
    <property type="component" value="Unassembled WGS sequence"/>
</dbReference>
<sequence>MVQERPFNPVFFAIGLLLSTPTGMIWGNENFVVYSDPEKGRDVGSTATTVAIGRNETTSKALKLGHGNQHLNEEQLEQMQARKEIGLKNMKSLMPTIIDLFTKSMNAATVFYKSRFMKKSEGGANEQLCQKAEVLKDRCNSTKSEDAARSTKQKTPSNGIDEVSQKERVLSKENSDSTRSEAAFSAKISNAMQEKNSEAVIHNDFLRRASIDKITKENFDSTKLGAAALSAKLLNATQKQSVHLKEPQISDLIKNGNSTRKKSNS</sequence>
<protein>
    <submittedName>
        <fullName evidence="3">Uncharacterized protein</fullName>
    </submittedName>
</protein>
<evidence type="ECO:0000313" key="2">
    <source>
        <dbReference type="EMBL" id="KFD47085.1"/>
    </source>
</evidence>
<evidence type="ECO:0000256" key="1">
    <source>
        <dbReference type="SAM" id="MobiDB-lite"/>
    </source>
</evidence>
<proteinExistence type="predicted"/>
<keyword evidence="4" id="KW-1185">Reference proteome</keyword>
<dbReference type="AlphaFoldDB" id="A0A085MVW7"/>
<organism evidence="3">
    <name type="scientific">Trichuris suis</name>
    <name type="common">pig whipworm</name>
    <dbReference type="NCBI Taxonomy" id="68888"/>
    <lineage>
        <taxon>Eukaryota</taxon>
        <taxon>Metazoa</taxon>
        <taxon>Ecdysozoa</taxon>
        <taxon>Nematoda</taxon>
        <taxon>Enoplea</taxon>
        <taxon>Dorylaimia</taxon>
        <taxon>Trichinellida</taxon>
        <taxon>Trichuridae</taxon>
        <taxon>Trichuris</taxon>
    </lineage>
</organism>
<feature type="compositionally biased region" description="Basic and acidic residues" evidence="1">
    <location>
        <begin position="163"/>
        <end position="179"/>
    </location>
</feature>
<gene>
    <name evidence="2" type="ORF">M513_12073</name>
    <name evidence="3" type="ORF">M514_12073</name>
</gene>
<evidence type="ECO:0000313" key="3">
    <source>
        <dbReference type="EMBL" id="KFD61363.1"/>
    </source>
</evidence>
<feature type="region of interest" description="Disordered" evidence="1">
    <location>
        <begin position="142"/>
        <end position="181"/>
    </location>
</feature>
<dbReference type="EMBL" id="KL367626">
    <property type="protein sequence ID" value="KFD61363.1"/>
    <property type="molecule type" value="Genomic_DNA"/>
</dbReference>
<name>A0A085MVW7_9BILA</name>
<feature type="region of interest" description="Disordered" evidence="1">
    <location>
        <begin position="240"/>
        <end position="265"/>
    </location>
</feature>
<accession>A0A085MVW7</accession>